<gene>
    <name evidence="2" type="ORF">GCM10010191_57530</name>
</gene>
<feature type="region of interest" description="Disordered" evidence="1">
    <location>
        <begin position="162"/>
        <end position="218"/>
    </location>
</feature>
<feature type="compositionally biased region" description="Basic and acidic residues" evidence="1">
    <location>
        <begin position="190"/>
        <end position="199"/>
    </location>
</feature>
<evidence type="ECO:0000256" key="1">
    <source>
        <dbReference type="SAM" id="MobiDB-lite"/>
    </source>
</evidence>
<evidence type="ECO:0000313" key="2">
    <source>
        <dbReference type="EMBL" id="GAA2435380.1"/>
    </source>
</evidence>
<protein>
    <submittedName>
        <fullName evidence="2">Uncharacterized protein</fullName>
    </submittedName>
</protein>
<dbReference type="RefSeq" id="WP_344593072.1">
    <property type="nucleotide sequence ID" value="NZ_BAAARW010000020.1"/>
</dbReference>
<reference evidence="3" key="1">
    <citation type="journal article" date="2019" name="Int. J. Syst. Evol. Microbiol.">
        <title>The Global Catalogue of Microorganisms (GCM) 10K type strain sequencing project: providing services to taxonomists for standard genome sequencing and annotation.</title>
        <authorList>
            <consortium name="The Broad Institute Genomics Platform"/>
            <consortium name="The Broad Institute Genome Sequencing Center for Infectious Disease"/>
            <person name="Wu L."/>
            <person name="Ma J."/>
        </authorList>
    </citation>
    <scope>NUCLEOTIDE SEQUENCE [LARGE SCALE GENOMIC DNA]</scope>
    <source>
        <strain evidence="3">JCM 3325</strain>
    </source>
</reference>
<comment type="caution">
    <text evidence="2">The sequence shown here is derived from an EMBL/GenBank/DDBJ whole genome shotgun (WGS) entry which is preliminary data.</text>
</comment>
<sequence length="297" mass="29843">MQPAPIREGAHWAPGPVPCARARRSAAEPPRSLSRRLAQAAAVAGLALAGWLLLSALSGAAASASATDLGGETGDLAPALTAHTERAYGEVLSHTPAGELDGVVGGRRLLHAPSTTVGRLVDGVRRVSDASGLEELRPAGTALIRKTGLPSDRRAVDDLLSPLTGQKAPNGTLLDSGGFSVPGDAQDSETDARRPESPRDAFSTMAPGLRSGASAGAGCRSCARTGHAPSAPQPVMPSGHEDVSAAFLQTGQAPGPMAGGTLPSPVQAAPATVDARALPAAAMEDKSSPARPMVVPD</sequence>
<proteinExistence type="predicted"/>
<name>A0ABP5WWC5_9ACTN</name>
<evidence type="ECO:0000313" key="3">
    <source>
        <dbReference type="Proteomes" id="UP001501231"/>
    </source>
</evidence>
<dbReference type="Proteomes" id="UP001501231">
    <property type="component" value="Unassembled WGS sequence"/>
</dbReference>
<organism evidence="2 3">
    <name type="scientific">Actinomadura vinacea</name>
    <dbReference type="NCBI Taxonomy" id="115336"/>
    <lineage>
        <taxon>Bacteria</taxon>
        <taxon>Bacillati</taxon>
        <taxon>Actinomycetota</taxon>
        <taxon>Actinomycetes</taxon>
        <taxon>Streptosporangiales</taxon>
        <taxon>Thermomonosporaceae</taxon>
        <taxon>Actinomadura</taxon>
    </lineage>
</organism>
<accession>A0ABP5WWC5</accession>
<dbReference type="EMBL" id="BAAARW010000020">
    <property type="protein sequence ID" value="GAA2435380.1"/>
    <property type="molecule type" value="Genomic_DNA"/>
</dbReference>
<keyword evidence="3" id="KW-1185">Reference proteome</keyword>